<dbReference type="InterPro" id="IPR050493">
    <property type="entry name" value="FAD-dep_Monooxygenase_BioMet"/>
</dbReference>
<organism evidence="4 5">
    <name type="scientific">Mycena sanguinolenta</name>
    <dbReference type="NCBI Taxonomy" id="230812"/>
    <lineage>
        <taxon>Eukaryota</taxon>
        <taxon>Fungi</taxon>
        <taxon>Dikarya</taxon>
        <taxon>Basidiomycota</taxon>
        <taxon>Agaricomycotina</taxon>
        <taxon>Agaricomycetes</taxon>
        <taxon>Agaricomycetidae</taxon>
        <taxon>Agaricales</taxon>
        <taxon>Marasmiineae</taxon>
        <taxon>Mycenaceae</taxon>
        <taxon>Mycena</taxon>
    </lineage>
</organism>
<dbReference type="AlphaFoldDB" id="A0A8H6ZBH5"/>
<dbReference type="EMBL" id="JACAZH010000002">
    <property type="protein sequence ID" value="KAF7374347.1"/>
    <property type="molecule type" value="Genomic_DNA"/>
</dbReference>
<evidence type="ECO:0000256" key="2">
    <source>
        <dbReference type="ARBA" id="ARBA00023002"/>
    </source>
</evidence>
<evidence type="ECO:0000256" key="3">
    <source>
        <dbReference type="ARBA" id="ARBA00023033"/>
    </source>
</evidence>
<comment type="similarity">
    <text evidence="1">Belongs to the paxM FAD-dependent monooxygenase family.</text>
</comment>
<gene>
    <name evidence="4" type="ORF">MSAN_00318500</name>
</gene>
<keyword evidence="3" id="KW-0503">Monooxygenase</keyword>
<comment type="caution">
    <text evidence="4">The sequence shown here is derived from an EMBL/GenBank/DDBJ whole genome shotgun (WGS) entry which is preliminary data.</text>
</comment>
<name>A0A8H6ZBH5_9AGAR</name>
<dbReference type="Gene3D" id="3.50.50.60">
    <property type="entry name" value="FAD/NAD(P)-binding domain"/>
    <property type="match status" value="1"/>
</dbReference>
<reference evidence="4" key="1">
    <citation type="submission" date="2020-05" db="EMBL/GenBank/DDBJ databases">
        <title>Mycena genomes resolve the evolution of fungal bioluminescence.</title>
        <authorList>
            <person name="Tsai I.J."/>
        </authorList>
    </citation>
    <scope>NUCLEOTIDE SEQUENCE</scope>
    <source>
        <strain evidence="4">160909Yilan</strain>
    </source>
</reference>
<dbReference type="Pfam" id="PF13450">
    <property type="entry name" value="NAD_binding_8"/>
    <property type="match status" value="1"/>
</dbReference>
<dbReference type="OrthoDB" id="9993796at2759"/>
<evidence type="ECO:0000256" key="1">
    <source>
        <dbReference type="ARBA" id="ARBA00007992"/>
    </source>
</evidence>
<proteinExistence type="inferred from homology"/>
<dbReference type="PANTHER" id="PTHR13789">
    <property type="entry name" value="MONOOXYGENASE"/>
    <property type="match status" value="1"/>
</dbReference>
<keyword evidence="2" id="KW-0560">Oxidoreductase</keyword>
<evidence type="ECO:0000313" key="5">
    <source>
        <dbReference type="Proteomes" id="UP000623467"/>
    </source>
</evidence>
<dbReference type="GO" id="GO:0004497">
    <property type="term" value="F:monooxygenase activity"/>
    <property type="evidence" value="ECO:0007669"/>
    <property type="project" value="UniProtKB-KW"/>
</dbReference>
<sequence>MDSAQPLNVAIVDAGIGGLTAAIALRRSGHRVQVFEASQTKTEIGAGIGVQGNAQRILRQFGFSRDNLKPVEWEGTVVFDAKNGVGIPRPWQFSRPNEPNNAFCHRGDLHDELKRLALGEGEGRPVELHLNSKVVACDPEAGTITFSNGEIVHADVVIGADGIHSVIRTSIIGYAIDAPPSGWTAFRCLLDPSNLNDLTDLEWLTEGTPRGQEHYIETRSIADIFHLSLPQSHSDQLRRHVRGSRPRTRRLDSDYNPRGGTCKVPGLPPEVPAYFGLVASYAHSQMADAVSARLADLDPRAPPLSSVMPLMQRFLRSVKVQRWQSRMLQC</sequence>
<keyword evidence="5" id="KW-1185">Reference proteome</keyword>
<dbReference type="SUPFAM" id="SSF51905">
    <property type="entry name" value="FAD/NAD(P)-binding domain"/>
    <property type="match status" value="1"/>
</dbReference>
<dbReference type="PRINTS" id="PR00420">
    <property type="entry name" value="RNGMNOXGNASE"/>
</dbReference>
<accession>A0A8H6ZBH5</accession>
<dbReference type="PANTHER" id="PTHR13789:SF314">
    <property type="entry name" value="FAD-BINDING DOMAIN-CONTAINING PROTEIN"/>
    <property type="match status" value="1"/>
</dbReference>
<dbReference type="Proteomes" id="UP000623467">
    <property type="component" value="Unassembled WGS sequence"/>
</dbReference>
<evidence type="ECO:0000313" key="4">
    <source>
        <dbReference type="EMBL" id="KAF7374347.1"/>
    </source>
</evidence>
<protein>
    <submittedName>
        <fullName evidence="4">FAD/NAD(P)-binding domain-containing protein</fullName>
    </submittedName>
</protein>
<dbReference type="InterPro" id="IPR036188">
    <property type="entry name" value="FAD/NAD-bd_sf"/>
</dbReference>